<gene>
    <name evidence="4" type="ORF">AYJ54_13515</name>
</gene>
<dbReference type="EMBL" id="LUUB01000056">
    <property type="protein sequence ID" value="OAF09279.1"/>
    <property type="molecule type" value="Genomic_DNA"/>
</dbReference>
<dbReference type="SUPFAM" id="SSF53335">
    <property type="entry name" value="S-adenosyl-L-methionine-dependent methyltransferases"/>
    <property type="match status" value="1"/>
</dbReference>
<dbReference type="Pfam" id="PF13578">
    <property type="entry name" value="Methyltransf_24"/>
    <property type="match status" value="1"/>
</dbReference>
<evidence type="ECO:0000313" key="4">
    <source>
        <dbReference type="EMBL" id="OAF09279.1"/>
    </source>
</evidence>
<comment type="caution">
    <text evidence="4">The sequence shown here is derived from an EMBL/GenBank/DDBJ whole genome shotgun (WGS) entry which is preliminary data.</text>
</comment>
<dbReference type="GO" id="GO:0071770">
    <property type="term" value="P:DIM/DIP cell wall layer assembly"/>
    <property type="evidence" value="ECO:0007669"/>
    <property type="project" value="TreeGrafter"/>
</dbReference>
<accession>A0A176YPS6</accession>
<dbReference type="Proteomes" id="UP000076959">
    <property type="component" value="Unassembled WGS sequence"/>
</dbReference>
<protein>
    <recommendedName>
        <fullName evidence="6">Methyltransferase</fullName>
    </recommendedName>
</protein>
<dbReference type="GO" id="GO:0005886">
    <property type="term" value="C:plasma membrane"/>
    <property type="evidence" value="ECO:0007669"/>
    <property type="project" value="TreeGrafter"/>
</dbReference>
<dbReference type="AlphaFoldDB" id="A0A176YPS6"/>
<keyword evidence="2" id="KW-0808">Transferase</keyword>
<dbReference type="CDD" id="cd02440">
    <property type="entry name" value="AdoMet_MTases"/>
    <property type="match status" value="1"/>
</dbReference>
<proteinExistence type="predicted"/>
<dbReference type="PROSITE" id="PS51682">
    <property type="entry name" value="SAM_OMT_I"/>
    <property type="match status" value="1"/>
</dbReference>
<dbReference type="GO" id="GO:0032259">
    <property type="term" value="P:methylation"/>
    <property type="evidence" value="ECO:0007669"/>
    <property type="project" value="UniProtKB-KW"/>
</dbReference>
<keyword evidence="3" id="KW-0949">S-adenosyl-L-methionine</keyword>
<keyword evidence="5" id="KW-1185">Reference proteome</keyword>
<dbReference type="STRING" id="1505087.AYJ54_13515"/>
<dbReference type="GO" id="GO:0008171">
    <property type="term" value="F:O-methyltransferase activity"/>
    <property type="evidence" value="ECO:0007669"/>
    <property type="project" value="InterPro"/>
</dbReference>
<evidence type="ECO:0000313" key="5">
    <source>
        <dbReference type="Proteomes" id="UP000076959"/>
    </source>
</evidence>
<evidence type="ECO:0000256" key="1">
    <source>
        <dbReference type="ARBA" id="ARBA00022603"/>
    </source>
</evidence>
<evidence type="ECO:0000256" key="2">
    <source>
        <dbReference type="ARBA" id="ARBA00022679"/>
    </source>
</evidence>
<sequence>MNDAAIGAAFTEDNAKIASVYGAGEVFGGVNPGDRRALFHLIAYFKPKRVLEIGTHVGASTVHIASALCRFVDDGKLTTVDIDEVNGPQGAWKVLGLSAPPASFISRLGLEGITTFVTKPAAEMLQGPERYDLIFLDGDHSAPAVYREISAALKILEPQGLIVLHDFYPGGKPLTPDGGAIKGPSMAADRIYSETDDIVFLPLGLLPWQTKGGGNATSLALTTKRN</sequence>
<evidence type="ECO:0008006" key="6">
    <source>
        <dbReference type="Google" id="ProtNLM"/>
    </source>
</evidence>
<evidence type="ECO:0000256" key="3">
    <source>
        <dbReference type="ARBA" id="ARBA00022691"/>
    </source>
</evidence>
<organism evidence="4 5">
    <name type="scientific">Bradyrhizobium centrolobii</name>
    <dbReference type="NCBI Taxonomy" id="1505087"/>
    <lineage>
        <taxon>Bacteria</taxon>
        <taxon>Pseudomonadati</taxon>
        <taxon>Pseudomonadota</taxon>
        <taxon>Alphaproteobacteria</taxon>
        <taxon>Hyphomicrobiales</taxon>
        <taxon>Nitrobacteraceae</taxon>
        <taxon>Bradyrhizobium</taxon>
    </lineage>
</organism>
<keyword evidence="1" id="KW-0489">Methyltransferase</keyword>
<reference evidence="4 5" key="1">
    <citation type="submission" date="2016-03" db="EMBL/GenBank/DDBJ databases">
        <title>Draft Genome Sequence of the Strain BR 10245 (Bradyrhizobium sp.) isolated from nodules of Centrolobium paraense.</title>
        <authorList>
            <person name="Simoes-Araujo J.L.Sr."/>
            <person name="Barauna A.C."/>
            <person name="Silva K."/>
            <person name="Zilli J.E."/>
        </authorList>
    </citation>
    <scope>NUCLEOTIDE SEQUENCE [LARGE SCALE GENOMIC DNA]</scope>
    <source>
        <strain evidence="4 5">BR 10245</strain>
    </source>
</reference>
<dbReference type="PANTHER" id="PTHR40048:SF1">
    <property type="entry name" value="RHAMNOSYL O-METHYLTRANSFERASE"/>
    <property type="match status" value="1"/>
</dbReference>
<dbReference type="PANTHER" id="PTHR40048">
    <property type="entry name" value="RHAMNOSYL O-METHYLTRANSFERASE"/>
    <property type="match status" value="1"/>
</dbReference>
<dbReference type="Gene3D" id="3.40.50.150">
    <property type="entry name" value="Vaccinia Virus protein VP39"/>
    <property type="match status" value="1"/>
</dbReference>
<dbReference type="InterPro" id="IPR029063">
    <property type="entry name" value="SAM-dependent_MTases_sf"/>
</dbReference>
<name>A0A176YPS6_9BRAD</name>
<dbReference type="InterPro" id="IPR002935">
    <property type="entry name" value="SAM_O-MeTrfase"/>
</dbReference>